<organism evidence="1">
    <name type="scientific">marine sediment metagenome</name>
    <dbReference type="NCBI Taxonomy" id="412755"/>
    <lineage>
        <taxon>unclassified sequences</taxon>
        <taxon>metagenomes</taxon>
        <taxon>ecological metagenomes</taxon>
    </lineage>
</organism>
<evidence type="ECO:0000313" key="1">
    <source>
        <dbReference type="EMBL" id="GAI08946.1"/>
    </source>
</evidence>
<gene>
    <name evidence="1" type="ORF">S06H3_15276</name>
</gene>
<reference evidence="1" key="1">
    <citation type="journal article" date="2014" name="Front. Microbiol.">
        <title>High frequency of phylogenetically diverse reductive dehalogenase-homologous genes in deep subseafloor sedimentary metagenomes.</title>
        <authorList>
            <person name="Kawai M."/>
            <person name="Futagami T."/>
            <person name="Toyoda A."/>
            <person name="Takaki Y."/>
            <person name="Nishi S."/>
            <person name="Hori S."/>
            <person name="Arai W."/>
            <person name="Tsubouchi T."/>
            <person name="Morono Y."/>
            <person name="Uchiyama I."/>
            <person name="Ito T."/>
            <person name="Fujiyama A."/>
            <person name="Inagaki F."/>
            <person name="Takami H."/>
        </authorList>
    </citation>
    <scope>NUCLEOTIDE SEQUENCE</scope>
    <source>
        <strain evidence="1">Expedition CK06-06</strain>
    </source>
</reference>
<protein>
    <submittedName>
        <fullName evidence="1">Uncharacterized protein</fullName>
    </submittedName>
</protein>
<dbReference type="EMBL" id="BARV01007508">
    <property type="protein sequence ID" value="GAI08946.1"/>
    <property type="molecule type" value="Genomic_DNA"/>
</dbReference>
<sequence>MSLSLIRTEIQTILLGVTGVGTKVHDYVRWAKTIEDYLSLFRSDGLIKGWEITRDSTAEIKFTLNSNLRTHTMVIRGRYSLDDSTATEKTFQDVIEAIAAAFKANPTLNGKAFNSDPLQIDSVALAMFGSVLCHVCELRLLVEEEVQR</sequence>
<accession>X1LSZ8</accession>
<name>X1LSZ8_9ZZZZ</name>
<comment type="caution">
    <text evidence="1">The sequence shown here is derived from an EMBL/GenBank/DDBJ whole genome shotgun (WGS) entry which is preliminary data.</text>
</comment>
<proteinExistence type="predicted"/>
<dbReference type="AlphaFoldDB" id="X1LSZ8"/>